<evidence type="ECO:0000256" key="1">
    <source>
        <dbReference type="SAM" id="MobiDB-lite"/>
    </source>
</evidence>
<feature type="compositionally biased region" description="Pro residues" evidence="1">
    <location>
        <begin position="34"/>
        <end position="61"/>
    </location>
</feature>
<feature type="compositionally biased region" description="Low complexity" evidence="1">
    <location>
        <begin position="98"/>
        <end position="124"/>
    </location>
</feature>
<protein>
    <submittedName>
        <fullName evidence="2">Uncharacterized protein</fullName>
    </submittedName>
</protein>
<dbReference type="STRING" id="1314777.A0A164YXA1"/>
<accession>A0A164YXA1</accession>
<reference evidence="2 3" key="1">
    <citation type="journal article" date="2016" name="Mol. Biol. Evol.">
        <title>Comparative Genomics of Early-Diverging Mushroom-Forming Fungi Provides Insights into the Origins of Lignocellulose Decay Capabilities.</title>
        <authorList>
            <person name="Nagy L.G."/>
            <person name="Riley R."/>
            <person name="Tritt A."/>
            <person name="Adam C."/>
            <person name="Daum C."/>
            <person name="Floudas D."/>
            <person name="Sun H."/>
            <person name="Yadav J.S."/>
            <person name="Pangilinan J."/>
            <person name="Larsson K.H."/>
            <person name="Matsuura K."/>
            <person name="Barry K."/>
            <person name="Labutti K."/>
            <person name="Kuo R."/>
            <person name="Ohm R.A."/>
            <person name="Bhattacharya S.S."/>
            <person name="Shirouzu T."/>
            <person name="Yoshinaga Y."/>
            <person name="Martin F.M."/>
            <person name="Grigoriev I.V."/>
            <person name="Hibbett D.S."/>
        </authorList>
    </citation>
    <scope>NUCLEOTIDE SEQUENCE [LARGE SCALE GENOMIC DNA]</scope>
    <source>
        <strain evidence="2 3">HHB9708</strain>
    </source>
</reference>
<evidence type="ECO:0000313" key="2">
    <source>
        <dbReference type="EMBL" id="KZS97328.1"/>
    </source>
</evidence>
<dbReference type="OrthoDB" id="3255922at2759"/>
<feature type="compositionally biased region" description="Low complexity" evidence="1">
    <location>
        <begin position="156"/>
        <end position="176"/>
    </location>
</feature>
<feature type="compositionally biased region" description="Pro residues" evidence="1">
    <location>
        <begin position="79"/>
        <end position="88"/>
    </location>
</feature>
<feature type="compositionally biased region" description="Pro residues" evidence="1">
    <location>
        <begin position="125"/>
        <end position="145"/>
    </location>
</feature>
<gene>
    <name evidence="2" type="ORF">SISNIDRAFT_450122</name>
</gene>
<dbReference type="Proteomes" id="UP000076722">
    <property type="component" value="Unassembled WGS sequence"/>
</dbReference>
<name>A0A164YXA1_9AGAM</name>
<feature type="compositionally biased region" description="Polar residues" evidence="1">
    <location>
        <begin position="7"/>
        <end position="26"/>
    </location>
</feature>
<keyword evidence="3" id="KW-1185">Reference proteome</keyword>
<evidence type="ECO:0000313" key="3">
    <source>
        <dbReference type="Proteomes" id="UP000076722"/>
    </source>
</evidence>
<sequence>MGRIGTSFKTSGATSVGSGPTGMGQQNPRGIPTNPRPPTPAPPPAPPSPPLDPLDSPPSPSIPLEQEIPPNNHIIPPGANLPPPPSPPDSFNKEPLSTDDSSSSTTSTSTSSDMFSPPLHATAPYMPPPPVPTYMPMTNPMPIPMAIPRVAPTRLSADSGSSGSSDPISSEGSGRSVRWRNTLVSDTPPPQRRKGWFNKRGDQLWTNAGGYVEPKPGMEYPPDLVGYPEQGTGWMNEEGVVIDMKHRLVPKKPVRSALKRVVDRPELQHAHRPPISI</sequence>
<feature type="region of interest" description="Disordered" evidence="1">
    <location>
        <begin position="1"/>
        <end position="200"/>
    </location>
</feature>
<dbReference type="AlphaFoldDB" id="A0A164YXA1"/>
<proteinExistence type="predicted"/>
<dbReference type="EMBL" id="KV419397">
    <property type="protein sequence ID" value="KZS97328.1"/>
    <property type="molecule type" value="Genomic_DNA"/>
</dbReference>
<organism evidence="2 3">
    <name type="scientific">Sistotremastrum niveocremeum HHB9708</name>
    <dbReference type="NCBI Taxonomy" id="1314777"/>
    <lineage>
        <taxon>Eukaryota</taxon>
        <taxon>Fungi</taxon>
        <taxon>Dikarya</taxon>
        <taxon>Basidiomycota</taxon>
        <taxon>Agaricomycotina</taxon>
        <taxon>Agaricomycetes</taxon>
        <taxon>Sistotremastrales</taxon>
        <taxon>Sistotremastraceae</taxon>
        <taxon>Sertulicium</taxon>
        <taxon>Sertulicium niveocremeum</taxon>
    </lineage>
</organism>